<dbReference type="EMBL" id="CM037015">
    <property type="protein sequence ID" value="KAH7682544.1"/>
    <property type="molecule type" value="Genomic_DNA"/>
</dbReference>
<organism evidence="1 2">
    <name type="scientific">Dioscorea alata</name>
    <name type="common">Purple yam</name>
    <dbReference type="NCBI Taxonomy" id="55571"/>
    <lineage>
        <taxon>Eukaryota</taxon>
        <taxon>Viridiplantae</taxon>
        <taxon>Streptophyta</taxon>
        <taxon>Embryophyta</taxon>
        <taxon>Tracheophyta</taxon>
        <taxon>Spermatophyta</taxon>
        <taxon>Magnoliopsida</taxon>
        <taxon>Liliopsida</taxon>
        <taxon>Dioscoreales</taxon>
        <taxon>Dioscoreaceae</taxon>
        <taxon>Dioscorea</taxon>
    </lineage>
</organism>
<reference evidence="2" key="1">
    <citation type="journal article" date="2022" name="Nat. Commun.">
        <title>Chromosome evolution and the genetic basis of agronomically important traits in greater yam.</title>
        <authorList>
            <person name="Bredeson J.V."/>
            <person name="Lyons J.B."/>
            <person name="Oniyinde I.O."/>
            <person name="Okereke N.R."/>
            <person name="Kolade O."/>
            <person name="Nnabue I."/>
            <person name="Nwadili C.O."/>
            <person name="Hribova E."/>
            <person name="Parker M."/>
            <person name="Nwogha J."/>
            <person name="Shu S."/>
            <person name="Carlson J."/>
            <person name="Kariba R."/>
            <person name="Muthemba S."/>
            <person name="Knop K."/>
            <person name="Barton G.J."/>
            <person name="Sherwood A.V."/>
            <person name="Lopez-Montes A."/>
            <person name="Asiedu R."/>
            <person name="Jamnadass R."/>
            <person name="Muchugi A."/>
            <person name="Goodstein D."/>
            <person name="Egesi C.N."/>
            <person name="Featherston J."/>
            <person name="Asfaw A."/>
            <person name="Simpson G.G."/>
            <person name="Dolezel J."/>
            <person name="Hendre P.S."/>
            <person name="Van Deynze A."/>
            <person name="Kumar P.L."/>
            <person name="Obidiegwu J.E."/>
            <person name="Bhattacharjee R."/>
            <person name="Rokhsar D.S."/>
        </authorList>
    </citation>
    <scope>NUCLEOTIDE SEQUENCE [LARGE SCALE GENOMIC DNA]</scope>
    <source>
        <strain evidence="2">cv. TDa95/00328</strain>
    </source>
</reference>
<gene>
    <name evidence="1" type="ORF">IHE45_05G128300</name>
</gene>
<name>A0ACB7W586_DIOAL</name>
<dbReference type="Proteomes" id="UP000827976">
    <property type="component" value="Chromosome 5"/>
</dbReference>
<accession>A0ACB7W586</accession>
<evidence type="ECO:0000313" key="2">
    <source>
        <dbReference type="Proteomes" id="UP000827976"/>
    </source>
</evidence>
<evidence type="ECO:0000313" key="1">
    <source>
        <dbReference type="EMBL" id="KAH7682544.1"/>
    </source>
</evidence>
<sequence length="507" mass="57644">MIPQSPSSPQQWLQEQHQYPYWLIPIAITIVTSFILFLFFKSSLLSKKKLKLPPCPSILPLVGNLHQLGSLPHRSMHALSQKHGPLMLLHLGKVPAIIISSAEFAQEIMKTHDLIFSSRPFSSMANSLLYNSLDISFTPYGEYWRQVRRISVIHLLSLKRVQSFRSIREEEVAVMLDKMHASQGLVVNLSEILVAVTNAVVCRVALGRKYDRSNRFHEMLTEFLALLGSFPLKDFIPWLGWVDRITGLDARVVNNSREMDNFFEEVLEDHIHSKTSETSNSSNLVDVLLSLDVSLSKESIKAIILDMFSAGTDTTFTVLEWTMAELMRNPEVMEKAQEEIKGVVKGKAKVSEEDIDQMNYLKAVIKEVLRLHPPIPLLVPRESTEYVKLDGFDIPEKTRVVINAWAIGRDPKSWERPEEFMPERFLNSEVDFKGQHFEFIPFGAGRRGCPGIMFAISTIELAAASLLHQFDWKLPDGMRTEELDMSESSGLTVHKKTSLLVQATPRF</sequence>
<keyword evidence="2" id="KW-1185">Reference proteome</keyword>
<protein>
    <submittedName>
        <fullName evidence="1">Cytochrome P450 E-class group I protein</fullName>
    </submittedName>
</protein>
<proteinExistence type="predicted"/>
<comment type="caution">
    <text evidence="1">The sequence shown here is derived from an EMBL/GenBank/DDBJ whole genome shotgun (WGS) entry which is preliminary data.</text>
</comment>